<evidence type="ECO:0000256" key="5">
    <source>
        <dbReference type="ARBA" id="ARBA00023136"/>
    </source>
</evidence>
<feature type="region of interest" description="Disordered" evidence="7">
    <location>
        <begin position="4594"/>
        <end position="4621"/>
    </location>
</feature>
<feature type="compositionally biased region" description="Low complexity" evidence="7">
    <location>
        <begin position="2005"/>
        <end position="2018"/>
    </location>
</feature>
<comment type="subcellular location">
    <subcellularLocation>
        <location evidence="1">Cell membrane</location>
        <topology evidence="1">Multi-pass membrane protein</topology>
    </subcellularLocation>
</comment>
<feature type="compositionally biased region" description="Low complexity" evidence="7">
    <location>
        <begin position="3021"/>
        <end position="3036"/>
    </location>
</feature>
<feature type="compositionally biased region" description="Basic and acidic residues" evidence="7">
    <location>
        <begin position="883"/>
        <end position="900"/>
    </location>
</feature>
<feature type="compositionally biased region" description="Polar residues" evidence="7">
    <location>
        <begin position="4118"/>
        <end position="4129"/>
    </location>
</feature>
<dbReference type="OMA" id="WWGGRVS"/>
<keyword evidence="11" id="KW-1185">Reference proteome</keyword>
<evidence type="ECO:0000256" key="7">
    <source>
        <dbReference type="SAM" id="MobiDB-lite"/>
    </source>
</evidence>
<gene>
    <name evidence="10" type="ORF">Esi_0000_0573</name>
</gene>
<feature type="compositionally biased region" description="Polar residues" evidence="7">
    <location>
        <begin position="2731"/>
        <end position="2740"/>
    </location>
</feature>
<feature type="compositionally biased region" description="Low complexity" evidence="7">
    <location>
        <begin position="1487"/>
        <end position="1504"/>
    </location>
</feature>
<feature type="compositionally biased region" description="Basic and acidic residues" evidence="7">
    <location>
        <begin position="3376"/>
        <end position="3390"/>
    </location>
</feature>
<feature type="compositionally biased region" description="Low complexity" evidence="7">
    <location>
        <begin position="2765"/>
        <end position="2776"/>
    </location>
</feature>
<feature type="compositionally biased region" description="Basic and acidic residues" evidence="7">
    <location>
        <begin position="2324"/>
        <end position="2335"/>
    </location>
</feature>
<feature type="compositionally biased region" description="Acidic residues" evidence="7">
    <location>
        <begin position="1741"/>
        <end position="1750"/>
    </location>
</feature>
<evidence type="ECO:0000313" key="11">
    <source>
        <dbReference type="Proteomes" id="UP000002630"/>
    </source>
</evidence>
<feature type="compositionally biased region" description="Low complexity" evidence="7">
    <location>
        <begin position="3098"/>
        <end position="3111"/>
    </location>
</feature>
<feature type="compositionally biased region" description="Polar residues" evidence="7">
    <location>
        <begin position="3158"/>
        <end position="3170"/>
    </location>
</feature>
<feature type="compositionally biased region" description="Acidic residues" evidence="7">
    <location>
        <begin position="4034"/>
        <end position="4043"/>
    </location>
</feature>
<feature type="compositionally biased region" description="Polar residues" evidence="7">
    <location>
        <begin position="4020"/>
        <end position="4032"/>
    </location>
</feature>
<feature type="compositionally biased region" description="Low complexity" evidence="7">
    <location>
        <begin position="713"/>
        <end position="724"/>
    </location>
</feature>
<feature type="compositionally biased region" description="Low complexity" evidence="7">
    <location>
        <begin position="610"/>
        <end position="650"/>
    </location>
</feature>
<feature type="compositionally biased region" description="Basic and acidic residues" evidence="7">
    <location>
        <begin position="3401"/>
        <end position="3415"/>
    </location>
</feature>
<feature type="compositionally biased region" description="Polar residues" evidence="7">
    <location>
        <begin position="4360"/>
        <end position="4374"/>
    </location>
</feature>
<feature type="compositionally biased region" description="Acidic residues" evidence="7">
    <location>
        <begin position="4657"/>
        <end position="4673"/>
    </location>
</feature>
<keyword evidence="6" id="KW-0802">TPR repeat</keyword>
<feature type="domain" description="MgtC/SapB/SrpB/YhiD N-terminal" evidence="9">
    <location>
        <begin position="36"/>
        <end position="185"/>
    </location>
</feature>
<name>D8LBP6_ECTSI</name>
<dbReference type="eggNOG" id="ENOG502S8UQ">
    <property type="taxonomic scope" value="Eukaryota"/>
</dbReference>
<feature type="compositionally biased region" description="Basic and acidic residues" evidence="7">
    <location>
        <begin position="3764"/>
        <end position="3779"/>
    </location>
</feature>
<feature type="transmembrane region" description="Helical" evidence="8">
    <location>
        <begin position="87"/>
        <end position="106"/>
    </location>
</feature>
<feature type="region of interest" description="Disordered" evidence="7">
    <location>
        <begin position="3525"/>
        <end position="3546"/>
    </location>
</feature>
<feature type="compositionally biased region" description="Acidic residues" evidence="7">
    <location>
        <begin position="229"/>
        <end position="239"/>
    </location>
</feature>
<evidence type="ECO:0000256" key="8">
    <source>
        <dbReference type="SAM" id="Phobius"/>
    </source>
</evidence>
<dbReference type="InterPro" id="IPR003416">
    <property type="entry name" value="MgtC/SapB/SrpB/YhiD_fam"/>
</dbReference>
<feature type="compositionally biased region" description="Basic and acidic residues" evidence="7">
    <location>
        <begin position="1326"/>
        <end position="1336"/>
    </location>
</feature>
<feature type="compositionally biased region" description="Basic and acidic residues" evidence="7">
    <location>
        <begin position="748"/>
        <end position="790"/>
    </location>
</feature>
<dbReference type="EMBL" id="FN649726">
    <property type="protein sequence ID" value="CBN76755.1"/>
    <property type="molecule type" value="Genomic_DNA"/>
</dbReference>
<feature type="compositionally biased region" description="Gly residues" evidence="7">
    <location>
        <begin position="3667"/>
        <end position="3683"/>
    </location>
</feature>
<feature type="compositionally biased region" description="Low complexity" evidence="7">
    <location>
        <begin position="1428"/>
        <end position="1438"/>
    </location>
</feature>
<feature type="region of interest" description="Disordered" evidence="7">
    <location>
        <begin position="598"/>
        <end position="1297"/>
    </location>
</feature>
<feature type="compositionally biased region" description="Low complexity" evidence="7">
    <location>
        <begin position="3072"/>
        <end position="3084"/>
    </location>
</feature>
<dbReference type="EMBL" id="FN647682">
    <property type="protein sequence ID" value="CBN76755.1"/>
    <property type="molecule type" value="Genomic_DNA"/>
</dbReference>
<dbReference type="PROSITE" id="PS50005">
    <property type="entry name" value="TPR"/>
    <property type="match status" value="1"/>
</dbReference>
<feature type="compositionally biased region" description="Low complexity" evidence="7">
    <location>
        <begin position="2242"/>
        <end position="2255"/>
    </location>
</feature>
<feature type="compositionally biased region" description="Basic and acidic residues" evidence="7">
    <location>
        <begin position="4405"/>
        <end position="4421"/>
    </location>
</feature>
<keyword evidence="5 8" id="KW-0472">Membrane</keyword>
<feature type="compositionally biased region" description="Basic and acidic residues" evidence="7">
    <location>
        <begin position="3618"/>
        <end position="3647"/>
    </location>
</feature>
<feature type="region of interest" description="Disordered" evidence="7">
    <location>
        <begin position="2606"/>
        <end position="3425"/>
    </location>
</feature>
<feature type="compositionally biased region" description="Polar residues" evidence="7">
    <location>
        <begin position="1872"/>
        <end position="1883"/>
    </location>
</feature>
<feature type="compositionally biased region" description="Basic and acidic residues" evidence="7">
    <location>
        <begin position="2376"/>
        <end position="2386"/>
    </location>
</feature>
<feature type="compositionally biased region" description="Basic and acidic residues" evidence="7">
    <location>
        <begin position="2947"/>
        <end position="2961"/>
    </location>
</feature>
<feature type="transmembrane region" description="Helical" evidence="8">
    <location>
        <begin position="59"/>
        <end position="81"/>
    </location>
</feature>
<feature type="compositionally biased region" description="Basic and acidic residues" evidence="7">
    <location>
        <begin position="1927"/>
        <end position="1942"/>
    </location>
</feature>
<feature type="region of interest" description="Disordered" evidence="7">
    <location>
        <begin position="3558"/>
        <end position="3925"/>
    </location>
</feature>
<evidence type="ECO:0000256" key="3">
    <source>
        <dbReference type="ARBA" id="ARBA00022692"/>
    </source>
</evidence>
<feature type="compositionally biased region" description="Basic and acidic residues" evidence="7">
    <location>
        <begin position="240"/>
        <end position="299"/>
    </location>
</feature>
<feature type="region of interest" description="Disordered" evidence="7">
    <location>
        <begin position="2212"/>
        <end position="2575"/>
    </location>
</feature>
<feature type="region of interest" description="Disordered" evidence="7">
    <location>
        <begin position="1319"/>
        <end position="1545"/>
    </location>
</feature>
<feature type="compositionally biased region" description="Basic and acidic residues" evidence="7">
    <location>
        <begin position="955"/>
        <end position="965"/>
    </location>
</feature>
<feature type="compositionally biased region" description="Basic and acidic residues" evidence="7">
    <location>
        <begin position="2897"/>
        <end position="2913"/>
    </location>
</feature>
<dbReference type="OrthoDB" id="10052237at2759"/>
<feature type="compositionally biased region" description="Basic and acidic residues" evidence="7">
    <location>
        <begin position="1953"/>
        <end position="1965"/>
    </location>
</feature>
<accession>D8LBP6</accession>
<feature type="compositionally biased region" description="Polar residues" evidence="7">
    <location>
        <begin position="1519"/>
        <end position="1528"/>
    </location>
</feature>
<feature type="compositionally biased region" description="Acidic residues" evidence="7">
    <location>
        <begin position="1943"/>
        <end position="1952"/>
    </location>
</feature>
<feature type="region of interest" description="Disordered" evidence="7">
    <location>
        <begin position="1565"/>
        <end position="1586"/>
    </location>
</feature>
<feature type="compositionally biased region" description="Low complexity" evidence="7">
    <location>
        <begin position="4454"/>
        <end position="4467"/>
    </location>
</feature>
<feature type="region of interest" description="Disordered" evidence="7">
    <location>
        <begin position="211"/>
        <end position="489"/>
    </location>
</feature>
<dbReference type="PRINTS" id="PR01837">
    <property type="entry name" value="MGTCSAPBPROT"/>
</dbReference>
<feature type="compositionally biased region" description="Basic and acidic residues" evidence="7">
    <location>
        <begin position="4258"/>
        <end position="4271"/>
    </location>
</feature>
<evidence type="ECO:0000256" key="2">
    <source>
        <dbReference type="ARBA" id="ARBA00022475"/>
    </source>
</evidence>
<evidence type="ECO:0000256" key="6">
    <source>
        <dbReference type="PROSITE-ProRule" id="PRU00339"/>
    </source>
</evidence>
<feature type="compositionally biased region" description="Basic and acidic residues" evidence="7">
    <location>
        <begin position="4183"/>
        <end position="4198"/>
    </location>
</feature>
<evidence type="ECO:0000313" key="10">
    <source>
        <dbReference type="EMBL" id="CBN76755.1"/>
    </source>
</evidence>
<reference evidence="10 11" key="1">
    <citation type="journal article" date="2010" name="Nature">
        <title>The Ectocarpus genome and the independent evolution of multicellularity in brown algae.</title>
        <authorList>
            <person name="Cock J.M."/>
            <person name="Sterck L."/>
            <person name="Rouze P."/>
            <person name="Scornet D."/>
            <person name="Allen A.E."/>
            <person name="Amoutzias G."/>
            <person name="Anthouard V."/>
            <person name="Artiguenave F."/>
            <person name="Aury J.M."/>
            <person name="Badger J.H."/>
            <person name="Beszteri B."/>
            <person name="Billiau K."/>
            <person name="Bonnet E."/>
            <person name="Bothwell J.H."/>
            <person name="Bowler C."/>
            <person name="Boyen C."/>
            <person name="Brownlee C."/>
            <person name="Carrano C.J."/>
            <person name="Charrier B."/>
            <person name="Cho G.Y."/>
            <person name="Coelho S.M."/>
            <person name="Collen J."/>
            <person name="Corre E."/>
            <person name="Da Silva C."/>
            <person name="Delage L."/>
            <person name="Delaroque N."/>
            <person name="Dittami S.M."/>
            <person name="Doulbeau S."/>
            <person name="Elias M."/>
            <person name="Farnham G."/>
            <person name="Gachon C.M."/>
            <person name="Gschloessl B."/>
            <person name="Heesch S."/>
            <person name="Jabbari K."/>
            <person name="Jubin C."/>
            <person name="Kawai H."/>
            <person name="Kimura K."/>
            <person name="Kloareg B."/>
            <person name="Kupper F.C."/>
            <person name="Lang D."/>
            <person name="Le Bail A."/>
            <person name="Leblanc C."/>
            <person name="Lerouge P."/>
            <person name="Lohr M."/>
            <person name="Lopez P.J."/>
            <person name="Martens C."/>
            <person name="Maumus F."/>
            <person name="Michel G."/>
            <person name="Miranda-Saavedra D."/>
            <person name="Morales J."/>
            <person name="Moreau H."/>
            <person name="Motomura T."/>
            <person name="Nagasato C."/>
            <person name="Napoli C.A."/>
            <person name="Nelson D.R."/>
            <person name="Nyvall-Collen P."/>
            <person name="Peters A.F."/>
            <person name="Pommier C."/>
            <person name="Potin P."/>
            <person name="Poulain J."/>
            <person name="Quesneville H."/>
            <person name="Read B."/>
            <person name="Rensing S.A."/>
            <person name="Ritter A."/>
            <person name="Rousvoal S."/>
            <person name="Samanta M."/>
            <person name="Samson G."/>
            <person name="Schroeder D.C."/>
            <person name="Segurens B."/>
            <person name="Strittmatter M."/>
            <person name="Tonon T."/>
            <person name="Tregear J.W."/>
            <person name="Valentin K."/>
            <person name="von Dassow P."/>
            <person name="Yamagishi T."/>
            <person name="Van de Peer Y."/>
            <person name="Wincker P."/>
        </authorList>
    </citation>
    <scope>NUCLEOTIDE SEQUENCE [LARGE SCALE GENOMIC DNA]</scope>
    <source>
        <strain evidence="11">Ec32 / CCAP1310/4</strain>
    </source>
</reference>
<protein>
    <recommendedName>
        <fullName evidence="9">MgtC/SapB/SrpB/YhiD N-terminal domain-containing protein</fullName>
    </recommendedName>
</protein>
<feature type="region of interest" description="Disordered" evidence="7">
    <location>
        <begin position="4350"/>
        <end position="4425"/>
    </location>
</feature>
<feature type="compositionally biased region" description="Acidic residues" evidence="7">
    <location>
        <begin position="1891"/>
        <end position="1905"/>
    </location>
</feature>
<evidence type="ECO:0000256" key="4">
    <source>
        <dbReference type="ARBA" id="ARBA00022989"/>
    </source>
</evidence>
<feature type="compositionally biased region" description="Low complexity" evidence="7">
    <location>
        <begin position="966"/>
        <end position="984"/>
    </location>
</feature>
<feature type="compositionally biased region" description="Low complexity" evidence="7">
    <location>
        <begin position="4390"/>
        <end position="4403"/>
    </location>
</feature>
<keyword evidence="4 8" id="KW-1133">Transmembrane helix</keyword>
<feature type="compositionally biased region" description="Basic and acidic residues" evidence="7">
    <location>
        <begin position="3814"/>
        <end position="3832"/>
    </location>
</feature>
<organism evidence="10 11">
    <name type="scientific">Ectocarpus siliculosus</name>
    <name type="common">Brown alga</name>
    <name type="synonym">Conferva siliculosa</name>
    <dbReference type="NCBI Taxonomy" id="2880"/>
    <lineage>
        <taxon>Eukaryota</taxon>
        <taxon>Sar</taxon>
        <taxon>Stramenopiles</taxon>
        <taxon>Ochrophyta</taxon>
        <taxon>PX clade</taxon>
        <taxon>Phaeophyceae</taxon>
        <taxon>Ectocarpales</taxon>
        <taxon>Ectocarpaceae</taxon>
        <taxon>Ectocarpus</taxon>
    </lineage>
</organism>
<evidence type="ECO:0000256" key="1">
    <source>
        <dbReference type="ARBA" id="ARBA00004651"/>
    </source>
</evidence>
<feature type="region of interest" description="Disordered" evidence="7">
    <location>
        <begin position="4651"/>
        <end position="4743"/>
    </location>
</feature>
<evidence type="ECO:0000259" key="9">
    <source>
        <dbReference type="Pfam" id="PF02308"/>
    </source>
</evidence>
<feature type="repeat" description="TPR" evidence="6">
    <location>
        <begin position="4502"/>
        <end position="4535"/>
    </location>
</feature>
<dbReference type="PANTHER" id="PTHR33778">
    <property type="entry name" value="PROTEIN MGTC"/>
    <property type="match status" value="1"/>
</dbReference>
<feature type="compositionally biased region" description="Polar residues" evidence="7">
    <location>
        <begin position="4058"/>
        <end position="4073"/>
    </location>
</feature>
<feature type="compositionally biased region" description="Low complexity" evidence="7">
    <location>
        <begin position="3527"/>
        <end position="3536"/>
    </location>
</feature>
<feature type="transmembrane region" description="Helical" evidence="8">
    <location>
        <begin position="151"/>
        <end position="181"/>
    </location>
</feature>
<feature type="compositionally biased region" description="Polar residues" evidence="7">
    <location>
        <begin position="1794"/>
        <end position="1821"/>
    </location>
</feature>
<feature type="compositionally biased region" description="Basic and acidic residues" evidence="7">
    <location>
        <begin position="1462"/>
        <end position="1482"/>
    </location>
</feature>
<feature type="compositionally biased region" description="Basic and acidic residues" evidence="7">
    <location>
        <begin position="4605"/>
        <end position="4614"/>
    </location>
</feature>
<feature type="compositionally biased region" description="Gly residues" evidence="7">
    <location>
        <begin position="1777"/>
        <end position="1786"/>
    </location>
</feature>
<dbReference type="Pfam" id="PF02308">
    <property type="entry name" value="MgtC"/>
    <property type="match status" value="1"/>
</dbReference>
<feature type="compositionally biased region" description="Basic and acidic residues" evidence="7">
    <location>
        <begin position="311"/>
        <end position="322"/>
    </location>
</feature>
<feature type="compositionally biased region" description="Basic and acidic residues" evidence="7">
    <location>
        <begin position="3171"/>
        <end position="3192"/>
    </location>
</feature>
<dbReference type="InterPro" id="IPR049177">
    <property type="entry name" value="MgtC_SapB_SrpB_YhiD_N"/>
</dbReference>
<feature type="compositionally biased region" description="Basic and acidic residues" evidence="7">
    <location>
        <begin position="1254"/>
        <end position="1271"/>
    </location>
</feature>
<feature type="region of interest" description="Disordered" evidence="7">
    <location>
        <begin position="1626"/>
        <end position="2190"/>
    </location>
</feature>
<feature type="compositionally biased region" description="Basic and acidic residues" evidence="7">
    <location>
        <begin position="3988"/>
        <end position="3998"/>
    </location>
</feature>
<feature type="compositionally biased region" description="Basic and acidic residues" evidence="7">
    <location>
        <begin position="4236"/>
        <end position="4247"/>
    </location>
</feature>
<feature type="compositionally biased region" description="Basic and acidic residues" evidence="7">
    <location>
        <begin position="1401"/>
        <end position="1412"/>
    </location>
</feature>
<feature type="compositionally biased region" description="Polar residues" evidence="7">
    <location>
        <begin position="692"/>
        <end position="703"/>
    </location>
</feature>
<feature type="compositionally biased region" description="Low complexity" evidence="7">
    <location>
        <begin position="2217"/>
        <end position="2227"/>
    </location>
</feature>
<feature type="compositionally biased region" description="Polar residues" evidence="7">
    <location>
        <begin position="1128"/>
        <end position="1138"/>
    </location>
</feature>
<feature type="compositionally biased region" description="Basic and acidic residues" evidence="7">
    <location>
        <begin position="1090"/>
        <end position="1108"/>
    </location>
</feature>
<feature type="compositionally biased region" description="Basic and acidic residues" evidence="7">
    <location>
        <begin position="1565"/>
        <end position="1575"/>
    </location>
</feature>
<feature type="compositionally biased region" description="Polar residues" evidence="7">
    <location>
        <begin position="1017"/>
        <end position="1026"/>
    </location>
</feature>
<feature type="compositionally biased region" description="Polar residues" evidence="7">
    <location>
        <begin position="1910"/>
        <end position="1925"/>
    </location>
</feature>
<dbReference type="InParanoid" id="D8LBP6"/>
<feature type="compositionally biased region" description="Acidic residues" evidence="7">
    <location>
        <begin position="2794"/>
        <end position="2803"/>
    </location>
</feature>
<feature type="compositionally biased region" description="Basic residues" evidence="7">
    <location>
        <begin position="368"/>
        <end position="387"/>
    </location>
</feature>
<feature type="compositionally biased region" description="Polar residues" evidence="7">
    <location>
        <begin position="2301"/>
        <end position="2313"/>
    </location>
</feature>
<keyword evidence="3 8" id="KW-0812">Transmembrane</keyword>
<feature type="compositionally biased region" description="Basic and acidic residues" evidence="7">
    <location>
        <begin position="2463"/>
        <end position="2474"/>
    </location>
</feature>
<feature type="compositionally biased region" description="Basic and acidic residues" evidence="7">
    <location>
        <begin position="861"/>
        <end position="872"/>
    </location>
</feature>
<dbReference type="Proteomes" id="UP000002630">
    <property type="component" value="Linkage Group LG01"/>
</dbReference>
<dbReference type="InterPro" id="IPR019734">
    <property type="entry name" value="TPR_rpt"/>
</dbReference>
<keyword evidence="2" id="KW-1003">Cell membrane</keyword>
<feature type="compositionally biased region" description="Basic and acidic residues" evidence="7">
    <location>
        <begin position="3326"/>
        <end position="3337"/>
    </location>
</feature>
<feature type="compositionally biased region" description="Basic and acidic residues" evidence="7">
    <location>
        <begin position="442"/>
        <end position="468"/>
    </location>
</feature>
<feature type="region of interest" description="Disordered" evidence="7">
    <location>
        <begin position="3938"/>
        <end position="4318"/>
    </location>
</feature>
<proteinExistence type="predicted"/>
<dbReference type="STRING" id="2880.D8LBP6"/>
<sequence>MQHSVLESVRLVLGYGWVLLQSLAPSPFELQIFLRLVVAAMVGMFIGTERRTSHRPAGVRTMSLVALGACTFTLVSQLGFVGKADQARVAASVASGVGFIGAGVITTSGKEASSMRESLNTRGRGGSNFPGTTVSMNDVDGEVKGLTTASAIWITAGLGMACGAGLLFIAMLGAGLTVGILKISEVTTSVQKKWARVRSVLRPKLAQKLADEANTEITGSTPEHNHEDHDDDEEDDVDHEQEMASKEQQERQEKEKEERQEINDKTEKEKEHYRLKLLEVEQENEKLKAQNKVDERVVEEAGSPVPSGKPGRGEADSGEHRGPSPGKESQDVEYGFDPFYGKPWGTEVPKVRPGVGDASETPPVTGPTRRRPLSRSRVLASRKKRWNQNRGGGPDIRVDYTPNSVSLDDAGEAVSAPLASLGRRAAEDPRVSRSAATVGDMVMKEKEMEKRQQTKKAGRDSEAVKEGDSSGGDLGGSIVTDTRGGGGLKVPEEHLRTVESAAAVSLSWAMDAAAASDEKVVPAAQGTAKGQGETEATGVSLMHGLVGVSAIAAVADGGNAGKGDAADEGGKRPLDEIPAATTDVSGEVEAFENVDHGQSAAHANEDKGESSSTEGEIGSRSAAAEPDLERAAASSSAVADGAAGGPSVDGSTDDSGAPCFEDDVPAETVAAVESKGEDPDHLLPVVDESDAPKSSSEQLASSQEDVAKKAAAEEGVAESASDGEQTTGNGGMSTAAGAGEDTTSLETADARADPSADGADVEKGDEDGKSALAKEHESIKDDVDMADKATSDASVGGGSGSGNGAEPKTDMRKEVSTPLPESTAKAETDSSASDAGRGRDRWWGGRVSSNVAPASEGAPDDGSRATRKDYTRGGKPKWRKGSGRGDVDGSEARKAVDRGGDLASSVTVEPQGAGGLVVPSASEEPISKTETADVVDLPAMVDDAPAIDEEVMSPGEEKTAEKGETEAAGGSSVDGSTDDSGVPDVGDDAPAETAVAVGTEVDNSDSRFPAIDEADATDSSSGQVGSSPGDRAKEDAAKEDVAGSSSDGEEAAGGSGILTSVDSCTEPLEAADARVDPSADGTGVEEGDEDGKRALAKEHDVDMADKATSDASGAGGAGNGADAKTDTQGEVSTPQPKLTSKAETDTSAADAGRGHDRWWGGRVSSTVSPASEESVGERSSAEPDDGSATGEQDSQVDLAAKEAETDGAHSSSVGGGVDSIPWFKPEKGAPGDDSRATRKDYTRGGKPMWRKGSGRGDVDGSEAKKAVDRGGDLASSVTVEPQGAGGLVVPSASEEPISKAETATVVDLPAMVDDVAAIDEEVMSPGEEKTVGKGLREAAGGSFVDGSTDDSGVPDVGDDTPAETAVAVETEGQNSDSRFPAIDEAGVTDSSSGQVGSSPGDRAKEDAAKEDIAGSSSDGEEAAGGSGTSTSADSSTESMSLEAADARADPSADGAGVEEGDVDGKDALAKEKSIKDDMHMAGEDTSDGSASGRGDSGSGSSSHSPEATKEEENGDGLESSVTVDTQGTEELVVPSASEEPVAEAEKATVAVDAAAAVDVEMAPAGEKKTVGHGETEVAGEVSTDGVGDVSGAAAEAEIVVAVDKDAGGQSLIGPKADLEDLMASSSGTAGVAARDSCVYRSPDDSAAPGVDDERPAQASVAVNTGGEDTDHALTATDQTDVEIGSPSEQFANAATAENGATESAFDGEQATDSGGMSKTAGASGKSPSLETADARAKPGVDDTDDDEGDDDGKSALAKEEEIMQDEVGVADKAASDIGGGGGGGSSSGKRTESITDTQGDVSTPQPASMATAETDSSSSGAGRSCEDGLINGSGAPGAEDDSLAEAVVAEGSPAEDSDDALTAGDEAKVEVGSSSGQLSSNPRDTAKDSTAEEDVAESSSDEEEGTGSGIMSTASGAGVETTSLETADARSHHMDDRAKPDADDTGGEEGNDDDKSALAKEEKSIQGDADAAEEATIGGDDSGSDNGTKPKTDMRGEVSTPQPESTAKAATGTSASDAGRGGGRWWGGRVSDTVAPDSEVIVGARASAEPDDGRATEEQDSQGDSAEAAAETDGVRGDEDSFPWLKPAKGAPGDGLRTSRKDYARGGKPKWRKGGGRGDVGGSDTEKAEESGGGSESSVRARTQGAEEVVPSASEEPLPKVEKATVAVDGTTAVDEAVASPGEERTVGQGEREAAAVSLMGGVVDLSGVGGLGVGGAVSVDADSDGVTPANPGAKLEDDEGSSSATANGAAGDSAVEGLMTGSGARGAADDSLAEAVGTVDPPGKDSDDSLTAGDEANVAVDSSSEQLPSSPGDTPKVAIAGERVAESSWDKEEATGSGIMSAASGGDAETTSLEPADARAKPSANDTDSEEGDDDRQRAPAKEEENITDDVDAADKVTSDTSGGDDSGSGKGAESIADTQGDVSAPQLESTTKAETDSSASEAGRGRRSLWHGSEVGVGERASAESDGGRPIEEQDGQVDLAPGAAEADEATSSSVRDGVDSVPWWKTAKSALGEGWRASRKDLPKSGKPRWRKGSGRGDVGGSASTNVGGSEGKKTEETDGGLESSVAADTQGVEELVVPSASEEPLSKLEKDTAVDGIAAVDEAVASPGEERTGGQVETEEAGVSLMGGAVDMSGLGGLDDGGAISVGRSSDGVTTAGPEANLKNGEGPSSATTNGSGGESSVDEMMSGSGAPGAGDSGQAEAVVPEDSPAEDSDDALTAGDEANVEVGSSSEQLASSPRDIAKEATAEEGVAESSSDQDEATGSGITASGAGVETMSLEPADARAKPTADDTDSEEGDDYGNGSEESVQDNVNAADKPTSGNSGGGGSGSDNGAAESKAGHRGEVSTPQPESMAKAATDTSASDAGRGGVRWWGGRVSNAVGPASEVIVGERSSAEPDDGRTTEEKDSQVDSAGEVAEKDGADSSSVRDGVDSFPWGKPVKGAPDDRSRASRKEYARSSKPTWRKGSGRGDVGDSEATNTEKSGGGLESSVTADRQEAKGLAIPSASEQPAPKVEKATVAVDDIAAVDETVASPGEDRPGGGVETEAAGVSLMGGVVDISGVGGLGDVGSASVDGSSDGVTPAGPEPDLKGDEGSSSSTADGAAGESSVDEMMSGSGAPDAEDDSLAEAVAAEDSPAEDSDDALTAGDEANVEVGSSSEQRASSPRDTAKEATAEERVAESSSGREEGTGSGIMSTASGAGVETTSLETADARVKPTADDTNGEEGDDDGKGSAESIQDDVDAADKPTSATGGGGGSGSDIVAAESKTDTRGEVSTPQPESTAKAETDISASEAGRGRDRWLGGRVSNVVGPASEVIVGERSSAKPDDGRPTLEQDSQVDPAETVAGTDGADSSSVRGDVDSFLWLTPAKGAPDDRSRVSRKDVTRNGKPKWLRGSGRVDVDGSEGTKAEESYGGLESSVAPDTLGAEGLVVPSASEESVPEVEMATVAVEGTAAVDEAVASAGEETAVGQDESKTEEGFLKDGVVDVSGVADLGDVDAVSGDGISDRVTTAGPEVDLEDAEASSSAVAHVATGGSPIDGLVDVSRALGAGDDRPAETAVAVDIPGPDSHDALTAADKPDGKIGSSSGQFSSGSGERAKEATAGDGVTTSLEPADARAKPSADDTDGKEGDENGKRAATKEEESMQDDIGMADKPTSDTSGGDDSGSGNGAGPKMGMGGEVSTPQPEYRPTTDTSGGDDSGSGNGAEPKTDMGGEVSTLQPESMTKAESDASTSDAGRGRGRWWGGRVLDTVAPASEDSVGERASAKPKDGRATEEQDSQVDPAEPVAETEKVDSSSVRGGVESVPRWTPAKDTRGDVPRTSRKDYTRSGKPKWNKSSGLGDVDGPEAKKTEESDGDLESSITADTPGTEELVVPSASEEPLPKAAVVVDDTGAVDEEVASAGEETALGQDETETAEGSLMHRVLDVSGVGAVGVGGAVSADTNSDGVTTDPEAGLEDDEESSSATADGAAGHVAEDGLIDDSDAPRGDDDRSAEGVAAADTDGGDTHDQADEEVASSSEQLVTSTGDTAEADTAEEGVTESALGGEPADGSEDISTAVDSSAEITSLETADARAKPSAEDTDGEDGGDGVKGSLAKEDESIQDDVDTADKVTSDTSDAGVSGSKNGAEPKADMEGEVSTPQPESTAKAEADGGSGRWWGGRIPDTVAQASDVGVGERSSVEPDDGRATEEQDSHVTSAETVAEADGADSNSLRGGVDSVPRRKPANGAPGDDSKAARKDYARSGKPKWPKGSGRGDVDGSEAKKPGESGGDLESSVKADIQGAGEFVVPSASEEPIPKVDENAGDDASPTLSATTATLSGVGAVADDSTVGGAAVVYTNSDGASTAADYRESAMSPASQPQRLTSSPGTKSEESADSDNGSQRSGGTATAGDASTAAGEGKGEDNGAKETVEDKTSVGEGVVLKRAAAAAETASVGFSEGGAADAAIKGAGSSVGPSAGSFSHGTATGPESGGVVTGGADGAANGAAIVSDDDAKRARVKAKLGVAKLQQGEAEKAVSLFEQAALIDPGWWEVFYYAALEDAEVAKLASLASQVLAALEDDEQHGSTAEILKTAMDSSGLMFAGTSFVRGEGQAGAGPPEEPRNERSLSGEDAPYGGAVLEEEKVDLCDKIWEVIREVTAPLDASAAVDAPSVDDAETAERTEDEERDATEVRATSVGVDPDADGSARAVEEEGGGAEDPPSQPRRSTRTWAKGSGWAKGLGWTKNVRGVGGARDSRT</sequence>
<feature type="region of interest" description="Disordered" evidence="7">
    <location>
        <begin position="4454"/>
        <end position="4479"/>
    </location>
</feature>
<feature type="compositionally biased region" description="Polar residues" evidence="7">
    <location>
        <begin position="1388"/>
        <end position="1397"/>
    </location>
</feature>
<feature type="compositionally biased region" description="Low complexity" evidence="7">
    <location>
        <begin position="2860"/>
        <end position="2869"/>
    </location>
</feature>
<feature type="compositionally biased region" description="Basic and acidic residues" evidence="7">
    <location>
        <begin position="1224"/>
        <end position="1243"/>
    </location>
</feature>
<dbReference type="GO" id="GO:0005886">
    <property type="term" value="C:plasma membrane"/>
    <property type="evidence" value="ECO:0007669"/>
    <property type="project" value="UniProtKB-SubCell"/>
</dbReference>
<feature type="compositionally biased region" description="Polar residues" evidence="7">
    <location>
        <begin position="2418"/>
        <end position="2434"/>
    </location>
</feature>
<feature type="compositionally biased region" description="Low complexity" evidence="7">
    <location>
        <begin position="3588"/>
        <end position="3599"/>
    </location>
</feature>
<feature type="compositionally biased region" description="Low complexity" evidence="7">
    <location>
        <begin position="1691"/>
        <end position="1704"/>
    </location>
</feature>
<feature type="compositionally biased region" description="Polar residues" evidence="7">
    <location>
        <begin position="3197"/>
        <end position="3212"/>
    </location>
</feature>
<feature type="compositionally biased region" description="Basic and acidic residues" evidence="7">
    <location>
        <begin position="1751"/>
        <end position="1761"/>
    </location>
</feature>
<feature type="compositionally biased region" description="Basic and acidic residues" evidence="7">
    <location>
        <begin position="1030"/>
        <end position="1041"/>
    </location>
</feature>
<dbReference type="PANTHER" id="PTHR33778:SF1">
    <property type="entry name" value="MAGNESIUM TRANSPORTER YHID-RELATED"/>
    <property type="match status" value="1"/>
</dbReference>